<evidence type="ECO:0000256" key="2">
    <source>
        <dbReference type="ARBA" id="ARBA00022516"/>
    </source>
</evidence>
<evidence type="ECO:0000256" key="1">
    <source>
        <dbReference type="ARBA" id="ARBA00006500"/>
    </source>
</evidence>
<evidence type="ECO:0000259" key="8">
    <source>
        <dbReference type="Pfam" id="PF01643"/>
    </source>
</evidence>
<keyword evidence="2" id="KW-0444">Lipid biosynthesis</keyword>
<evidence type="ECO:0000256" key="3">
    <source>
        <dbReference type="ARBA" id="ARBA00022801"/>
    </source>
</evidence>
<keyword evidence="4" id="KW-0276">Fatty acid metabolism</keyword>
<keyword evidence="5" id="KW-0809">Transit peptide</keyword>
<gene>
    <name evidence="10" type="ORF">SAMN02745702_00410</name>
</gene>
<evidence type="ECO:0000259" key="9">
    <source>
        <dbReference type="Pfam" id="PF20791"/>
    </source>
</evidence>
<evidence type="ECO:0000256" key="4">
    <source>
        <dbReference type="ARBA" id="ARBA00022832"/>
    </source>
</evidence>
<feature type="domain" description="Acyl-ACP thioesterase N-terminal hotdog" evidence="8">
    <location>
        <begin position="11"/>
        <end position="136"/>
    </location>
</feature>
<dbReference type="Gene3D" id="3.10.129.10">
    <property type="entry name" value="Hotdog Thioesterase"/>
    <property type="match status" value="1"/>
</dbReference>
<dbReference type="CDD" id="cd00586">
    <property type="entry name" value="4HBT"/>
    <property type="match status" value="1"/>
</dbReference>
<dbReference type="InterPro" id="IPR049427">
    <property type="entry name" value="Acyl-ACP_TE_C"/>
</dbReference>
<evidence type="ECO:0000313" key="11">
    <source>
        <dbReference type="Proteomes" id="UP000189733"/>
    </source>
</evidence>
<proteinExistence type="inferred from homology"/>
<accession>A0A1T4VIS8</accession>
<keyword evidence="6" id="KW-0443">Lipid metabolism</keyword>
<dbReference type="SUPFAM" id="SSF54637">
    <property type="entry name" value="Thioesterase/thiol ester dehydrase-isomerase"/>
    <property type="match status" value="2"/>
</dbReference>
<dbReference type="STRING" id="1121442.SAMN02745702_00410"/>
<dbReference type="PANTHER" id="PTHR31727">
    <property type="entry name" value="OLEOYL-ACYL CARRIER PROTEIN THIOESTERASE 1, CHLOROPLASTIC"/>
    <property type="match status" value="1"/>
</dbReference>
<evidence type="ECO:0000256" key="6">
    <source>
        <dbReference type="ARBA" id="ARBA00023098"/>
    </source>
</evidence>
<evidence type="ECO:0000313" key="10">
    <source>
        <dbReference type="EMBL" id="SKA64805.1"/>
    </source>
</evidence>
<name>A0A1T4VIS8_9BACT</name>
<dbReference type="GO" id="GO:0016297">
    <property type="term" value="F:fatty acyl-[ACP] hydrolase activity"/>
    <property type="evidence" value="ECO:0007669"/>
    <property type="project" value="InterPro"/>
</dbReference>
<sequence length="246" mass="27519">MEFENSAGKEMNFTVRVAEAGFDGKGSIAGVGSWLQDAAAVHAGELGFDNAVLAEKANVVWVLIREYIEMQRYPGYGERVCISTWPASLERNVGRRDFRIFDAQHQQIGAATSLWAIMDIESRKLAPMPDFVAAQYPKTPVHSVELPSRSVKRLREHSTESSIMTRYSDLDSNAHVNNVHYMEWALESLPGSYACRPCSLDIAFRAEARLGDRVLSRSVCEGEAQCRHAVLRDDGVELARIATRWK</sequence>
<feature type="domain" description="Acyl-ACP thioesterase-like C-terminal" evidence="9">
    <location>
        <begin position="156"/>
        <end position="246"/>
    </location>
</feature>
<dbReference type="EMBL" id="FUYA01000001">
    <property type="protein sequence ID" value="SKA64805.1"/>
    <property type="molecule type" value="Genomic_DNA"/>
</dbReference>
<dbReference type="InterPro" id="IPR029069">
    <property type="entry name" value="HotDog_dom_sf"/>
</dbReference>
<keyword evidence="7" id="KW-0275">Fatty acid biosynthesis</keyword>
<evidence type="ECO:0000256" key="7">
    <source>
        <dbReference type="ARBA" id="ARBA00023160"/>
    </source>
</evidence>
<comment type="similarity">
    <text evidence="1">Belongs to the acyl-ACP thioesterase family.</text>
</comment>
<keyword evidence="11" id="KW-1185">Reference proteome</keyword>
<protein>
    <submittedName>
        <fullName evidence="10">Acyl-ACP thioesterase</fullName>
    </submittedName>
</protein>
<dbReference type="Pfam" id="PF20791">
    <property type="entry name" value="Acyl-ACP_TE_C"/>
    <property type="match status" value="1"/>
</dbReference>
<dbReference type="GO" id="GO:0000036">
    <property type="term" value="F:acyl carrier activity"/>
    <property type="evidence" value="ECO:0007669"/>
    <property type="project" value="TreeGrafter"/>
</dbReference>
<evidence type="ECO:0000256" key="5">
    <source>
        <dbReference type="ARBA" id="ARBA00022946"/>
    </source>
</evidence>
<organism evidence="10 11">
    <name type="scientific">Desulfobaculum bizertense DSM 18034</name>
    <dbReference type="NCBI Taxonomy" id="1121442"/>
    <lineage>
        <taxon>Bacteria</taxon>
        <taxon>Pseudomonadati</taxon>
        <taxon>Thermodesulfobacteriota</taxon>
        <taxon>Desulfovibrionia</taxon>
        <taxon>Desulfovibrionales</taxon>
        <taxon>Desulfovibrionaceae</taxon>
        <taxon>Desulfobaculum</taxon>
    </lineage>
</organism>
<dbReference type="Pfam" id="PF01643">
    <property type="entry name" value="Acyl-ACP_TE"/>
    <property type="match status" value="1"/>
</dbReference>
<dbReference type="Proteomes" id="UP000189733">
    <property type="component" value="Unassembled WGS sequence"/>
</dbReference>
<dbReference type="AlphaFoldDB" id="A0A1T4VIS8"/>
<keyword evidence="3" id="KW-0378">Hydrolase</keyword>
<dbReference type="InterPro" id="IPR045023">
    <property type="entry name" value="FATA/B"/>
</dbReference>
<dbReference type="PANTHER" id="PTHR31727:SF6">
    <property type="entry name" value="OLEOYL-ACYL CARRIER PROTEIN THIOESTERASE 1, CHLOROPLASTIC"/>
    <property type="match status" value="1"/>
</dbReference>
<dbReference type="InterPro" id="IPR002864">
    <property type="entry name" value="Acyl-ACP_thioesterase_NHD"/>
</dbReference>
<reference evidence="10 11" key="1">
    <citation type="submission" date="2017-02" db="EMBL/GenBank/DDBJ databases">
        <authorList>
            <person name="Peterson S.W."/>
        </authorList>
    </citation>
    <scope>NUCLEOTIDE SEQUENCE [LARGE SCALE GENOMIC DNA]</scope>
    <source>
        <strain evidence="10 11">DSM 18034</strain>
    </source>
</reference>